<evidence type="ECO:0000313" key="2">
    <source>
        <dbReference type="EMBL" id="TDW20592.1"/>
    </source>
</evidence>
<dbReference type="InterPro" id="IPR036699">
    <property type="entry name" value="YehR-like_sf"/>
</dbReference>
<keyword evidence="3" id="KW-1185">Reference proteome</keyword>
<dbReference type="Proteomes" id="UP000294743">
    <property type="component" value="Unassembled WGS sequence"/>
</dbReference>
<comment type="caution">
    <text evidence="2">The sequence shown here is derived from an EMBL/GenBank/DDBJ whole genome shotgun (WGS) entry which is preliminary data.</text>
</comment>
<accession>A0A4R7ZS50</accession>
<dbReference type="PROSITE" id="PS51257">
    <property type="entry name" value="PROKAR_LIPOPROTEIN"/>
    <property type="match status" value="1"/>
</dbReference>
<protein>
    <recommendedName>
        <fullName evidence="4">DUF1307 domain-containing protein</fullName>
    </recommendedName>
</protein>
<sequence>MIKKTDNIKKYTFYLLILIFLVSCDSASGEQICTMNTADKEIKEKVYYKDEEIIKREVITKYLNRNDEDIHGLKKDLEANYEQALKDIPYITVNITIENDVVIVSEIIEYNEKSINIISPSVSFLKREEYINKLQKRGYNCD</sequence>
<organism evidence="2 3">
    <name type="scientific">Breznakia blatticola</name>
    <dbReference type="NCBI Taxonomy" id="1754012"/>
    <lineage>
        <taxon>Bacteria</taxon>
        <taxon>Bacillati</taxon>
        <taxon>Bacillota</taxon>
        <taxon>Erysipelotrichia</taxon>
        <taxon>Erysipelotrichales</taxon>
        <taxon>Erysipelotrichaceae</taxon>
        <taxon>Breznakia</taxon>
    </lineage>
</organism>
<dbReference type="EMBL" id="SODD01000011">
    <property type="protein sequence ID" value="TDW20592.1"/>
    <property type="molecule type" value="Genomic_DNA"/>
</dbReference>
<reference evidence="2 3" key="1">
    <citation type="submission" date="2019-03" db="EMBL/GenBank/DDBJ databases">
        <title>Genomic Encyclopedia of Type Strains, Phase IV (KMG-IV): sequencing the most valuable type-strain genomes for metagenomic binning, comparative biology and taxonomic classification.</title>
        <authorList>
            <person name="Goeker M."/>
        </authorList>
    </citation>
    <scope>NUCLEOTIDE SEQUENCE [LARGE SCALE GENOMIC DNA]</scope>
    <source>
        <strain evidence="2 3">DSM 28867</strain>
    </source>
</reference>
<dbReference type="AlphaFoldDB" id="A0A4R7ZS50"/>
<evidence type="ECO:0000256" key="1">
    <source>
        <dbReference type="SAM" id="SignalP"/>
    </source>
</evidence>
<gene>
    <name evidence="2" type="ORF">EDD63_1114</name>
</gene>
<dbReference type="RefSeq" id="WP_134168936.1">
    <property type="nucleotide sequence ID" value="NZ_SODD01000011.1"/>
</dbReference>
<evidence type="ECO:0000313" key="3">
    <source>
        <dbReference type="Proteomes" id="UP000294743"/>
    </source>
</evidence>
<feature type="chain" id="PRO_5038764753" description="DUF1307 domain-containing protein" evidence="1">
    <location>
        <begin position="28"/>
        <end position="142"/>
    </location>
</feature>
<keyword evidence="1" id="KW-0732">Signal</keyword>
<proteinExistence type="predicted"/>
<feature type="signal peptide" evidence="1">
    <location>
        <begin position="1"/>
        <end position="27"/>
    </location>
</feature>
<name>A0A4R7ZS50_9FIRM</name>
<evidence type="ECO:0008006" key="4">
    <source>
        <dbReference type="Google" id="ProtNLM"/>
    </source>
</evidence>
<dbReference type="SUPFAM" id="SSF160704">
    <property type="entry name" value="YehR-like"/>
    <property type="match status" value="1"/>
</dbReference>